<keyword evidence="2" id="KW-1185">Reference proteome</keyword>
<evidence type="ECO:0000313" key="2">
    <source>
        <dbReference type="Proteomes" id="UP000257131"/>
    </source>
</evidence>
<evidence type="ECO:0008006" key="3">
    <source>
        <dbReference type="Google" id="ProtNLM"/>
    </source>
</evidence>
<organism evidence="1 2">
    <name type="scientific">Rhodosalinus sediminis</name>
    <dbReference type="NCBI Taxonomy" id="1940533"/>
    <lineage>
        <taxon>Bacteria</taxon>
        <taxon>Pseudomonadati</taxon>
        <taxon>Pseudomonadota</taxon>
        <taxon>Alphaproteobacteria</taxon>
        <taxon>Rhodobacterales</taxon>
        <taxon>Paracoccaceae</taxon>
        <taxon>Rhodosalinus</taxon>
    </lineage>
</organism>
<dbReference type="NCBIfam" id="TIGR01560">
    <property type="entry name" value="put_DNA_pack"/>
    <property type="match status" value="1"/>
</dbReference>
<sequence>MLIEETPLDPAALPVQAFRAHLRLGTGFSQDDLQGPVLEAVLRAALAAIEARTAKILLARDFALSLPAWAEPCGQPLPLAPVTAVHELALRDAAGEERAAAADTWRLEADTHRPVLRAAGAALPAIPARGAAVIRFAAGFGAAWAEVPADLRQAVMLLAAHYYEYRDAASAGAEAMPAAVAGLIGPWRALRLGAGGAA</sequence>
<gene>
    <name evidence="1" type="ORF">DRV84_01230</name>
</gene>
<dbReference type="CDD" id="cd08054">
    <property type="entry name" value="gp6"/>
    <property type="match status" value="1"/>
</dbReference>
<comment type="caution">
    <text evidence="1">The sequence shown here is derived from an EMBL/GenBank/DDBJ whole genome shotgun (WGS) entry which is preliminary data.</text>
</comment>
<dbReference type="AlphaFoldDB" id="A0A3D9BZC1"/>
<dbReference type="NCBIfam" id="TIGR02215">
    <property type="entry name" value="phage_chp_gp8"/>
    <property type="match status" value="1"/>
</dbReference>
<dbReference type="RefSeq" id="WP_115977920.1">
    <property type="nucleotide sequence ID" value="NZ_QOHR01000001.1"/>
</dbReference>
<dbReference type="EMBL" id="QOHR01000001">
    <property type="protein sequence ID" value="REC58877.1"/>
    <property type="molecule type" value="Genomic_DNA"/>
</dbReference>
<dbReference type="InterPro" id="IPR011738">
    <property type="entry name" value="Phage_CHP"/>
</dbReference>
<dbReference type="OrthoDB" id="8478788at2"/>
<protein>
    <recommendedName>
        <fullName evidence="3">Phage gp6-like head-tail connector protein</fullName>
    </recommendedName>
</protein>
<name>A0A3D9BZC1_9RHOB</name>
<reference evidence="1 2" key="1">
    <citation type="journal article" date="2017" name="Int. J. Syst. Evol. Microbiol.">
        <title>Rhodosalinus sediminis gen. nov., sp. nov., isolated from marine saltern.</title>
        <authorList>
            <person name="Guo L.Y."/>
            <person name="Ling S.K."/>
            <person name="Li C.M."/>
            <person name="Chen G.J."/>
            <person name="Du Z.J."/>
        </authorList>
    </citation>
    <scope>NUCLEOTIDE SEQUENCE [LARGE SCALE GENOMIC DNA]</scope>
    <source>
        <strain evidence="1 2">WDN1C137</strain>
    </source>
</reference>
<accession>A0A3D9BZC1</accession>
<evidence type="ECO:0000313" key="1">
    <source>
        <dbReference type="EMBL" id="REC58877.1"/>
    </source>
</evidence>
<dbReference type="Gene3D" id="1.10.3230.30">
    <property type="entry name" value="Phage gp6-like head-tail connector protein"/>
    <property type="match status" value="1"/>
</dbReference>
<dbReference type="InterPro" id="IPR006450">
    <property type="entry name" value="Phage_HK97_gp6-like"/>
</dbReference>
<proteinExistence type="predicted"/>
<dbReference type="Proteomes" id="UP000257131">
    <property type="component" value="Unassembled WGS sequence"/>
</dbReference>